<feature type="domain" description="Peptidase S1" evidence="12">
    <location>
        <begin position="66"/>
        <end position="316"/>
    </location>
</feature>
<dbReference type="EC" id="3.4.21.4" evidence="9"/>
<evidence type="ECO:0000313" key="14">
    <source>
        <dbReference type="Proteomes" id="UP000298787"/>
    </source>
</evidence>
<evidence type="ECO:0000313" key="13">
    <source>
        <dbReference type="EMBL" id="TKS85515.1"/>
    </source>
</evidence>
<comment type="catalytic activity">
    <reaction evidence="8">
        <text>Preferential cleavage: Arg-|-Xaa, Lys-|-Xaa.</text>
        <dbReference type="EC" id="3.4.21.4"/>
    </reaction>
</comment>
<keyword evidence="6 10" id="KW-0720">Serine protease</keyword>
<gene>
    <name evidence="13" type="ORF">D9C73_019827</name>
</gene>
<dbReference type="InterPro" id="IPR043504">
    <property type="entry name" value="Peptidase_S1_PA_chymotrypsin"/>
</dbReference>
<dbReference type="Gene3D" id="2.40.10.10">
    <property type="entry name" value="Trypsin-like serine proteases"/>
    <property type="match status" value="2"/>
</dbReference>
<proteinExistence type="predicted"/>
<evidence type="ECO:0000256" key="11">
    <source>
        <dbReference type="SAM" id="SignalP"/>
    </source>
</evidence>
<dbReference type="PANTHER" id="PTHR24264:SF38">
    <property type="entry name" value="UROKINASE-TYPE PLASMINOGEN ACTIVATOR"/>
    <property type="match status" value="1"/>
</dbReference>
<dbReference type="PROSITE" id="PS00135">
    <property type="entry name" value="TRYPSIN_SER"/>
    <property type="match status" value="1"/>
</dbReference>
<dbReference type="GO" id="GO:0005615">
    <property type="term" value="C:extracellular space"/>
    <property type="evidence" value="ECO:0007669"/>
    <property type="project" value="TreeGrafter"/>
</dbReference>
<dbReference type="InterPro" id="IPR009003">
    <property type="entry name" value="Peptidase_S1_PA"/>
</dbReference>
<dbReference type="GO" id="GO:0033628">
    <property type="term" value="P:regulation of cell adhesion mediated by integrin"/>
    <property type="evidence" value="ECO:0007669"/>
    <property type="project" value="TreeGrafter"/>
</dbReference>
<dbReference type="SMART" id="SM00020">
    <property type="entry name" value="Tryp_SPc"/>
    <property type="match status" value="1"/>
</dbReference>
<dbReference type="InterPro" id="IPR033116">
    <property type="entry name" value="TRYPSIN_SER"/>
</dbReference>
<dbReference type="PRINTS" id="PR00722">
    <property type="entry name" value="CHYMOTRYPSIN"/>
</dbReference>
<dbReference type="PANTHER" id="PTHR24264">
    <property type="entry name" value="TRYPSIN-RELATED"/>
    <property type="match status" value="1"/>
</dbReference>
<evidence type="ECO:0000256" key="2">
    <source>
        <dbReference type="ARBA" id="ARBA00022536"/>
    </source>
</evidence>
<evidence type="ECO:0000256" key="10">
    <source>
        <dbReference type="RuleBase" id="RU363034"/>
    </source>
</evidence>
<dbReference type="PROSITE" id="PS50240">
    <property type="entry name" value="TRYPSIN_DOM"/>
    <property type="match status" value="1"/>
</dbReference>
<dbReference type="InterPro" id="IPR001314">
    <property type="entry name" value="Peptidase_S1A"/>
</dbReference>
<dbReference type="GO" id="GO:0004252">
    <property type="term" value="F:serine-type endopeptidase activity"/>
    <property type="evidence" value="ECO:0007669"/>
    <property type="project" value="UniProtKB-EC"/>
</dbReference>
<name>A0A4U5VF21_COLLU</name>
<evidence type="ECO:0000256" key="8">
    <source>
        <dbReference type="ARBA" id="ARBA00036320"/>
    </source>
</evidence>
<dbReference type="EMBL" id="CM014094">
    <property type="protein sequence ID" value="TKS85515.1"/>
    <property type="molecule type" value="Genomic_DNA"/>
</dbReference>
<keyword evidence="4 11" id="KW-0732">Signal</keyword>
<dbReference type="GO" id="GO:0031639">
    <property type="term" value="P:plasminogen activation"/>
    <property type="evidence" value="ECO:0007669"/>
    <property type="project" value="TreeGrafter"/>
</dbReference>
<keyword evidence="2" id="KW-0245">EGF-like domain</keyword>
<evidence type="ECO:0000256" key="3">
    <source>
        <dbReference type="ARBA" id="ARBA00022670"/>
    </source>
</evidence>
<keyword evidence="5 10" id="KW-0378">Hydrolase</keyword>
<dbReference type="InterPro" id="IPR018114">
    <property type="entry name" value="TRYPSIN_HIS"/>
</dbReference>
<evidence type="ECO:0000259" key="12">
    <source>
        <dbReference type="PROSITE" id="PS50240"/>
    </source>
</evidence>
<dbReference type="STRING" id="240159.A0A4U5VF21"/>
<dbReference type="GO" id="GO:0016301">
    <property type="term" value="F:kinase activity"/>
    <property type="evidence" value="ECO:0007669"/>
    <property type="project" value="UniProtKB-KW"/>
</dbReference>
<dbReference type="InterPro" id="IPR001254">
    <property type="entry name" value="Trypsin_dom"/>
</dbReference>
<organism evidence="13 14">
    <name type="scientific">Collichthys lucidus</name>
    <name type="common">Big head croaker</name>
    <name type="synonym">Sciaena lucida</name>
    <dbReference type="NCBI Taxonomy" id="240159"/>
    <lineage>
        <taxon>Eukaryota</taxon>
        <taxon>Metazoa</taxon>
        <taxon>Chordata</taxon>
        <taxon>Craniata</taxon>
        <taxon>Vertebrata</taxon>
        <taxon>Euteleostomi</taxon>
        <taxon>Actinopterygii</taxon>
        <taxon>Neopterygii</taxon>
        <taxon>Teleostei</taxon>
        <taxon>Neoteleostei</taxon>
        <taxon>Acanthomorphata</taxon>
        <taxon>Eupercaria</taxon>
        <taxon>Sciaenidae</taxon>
        <taxon>Collichthys</taxon>
    </lineage>
</organism>
<dbReference type="AlphaFoldDB" id="A0A4U5VF21"/>
<protein>
    <recommendedName>
        <fullName evidence="9">trypsin</fullName>
        <ecNumber evidence="9">3.4.21.4</ecNumber>
    </recommendedName>
</protein>
<evidence type="ECO:0000256" key="1">
    <source>
        <dbReference type="ARBA" id="ARBA00004239"/>
    </source>
</evidence>
<dbReference type="CDD" id="cd00190">
    <property type="entry name" value="Tryp_SPc"/>
    <property type="match status" value="1"/>
</dbReference>
<reference evidence="13 14" key="1">
    <citation type="submission" date="2019-01" db="EMBL/GenBank/DDBJ databases">
        <title>Genome Assembly of Collichthys lucidus.</title>
        <authorList>
            <person name="Cai M."/>
            <person name="Xiao S."/>
        </authorList>
    </citation>
    <scope>NUCLEOTIDE SEQUENCE [LARGE SCALE GENOMIC DNA]</scope>
    <source>
        <strain evidence="13">JT15FE1705JMU</strain>
        <tissue evidence="13">Muscle</tissue>
    </source>
</reference>
<keyword evidence="7" id="KW-1015">Disulfide bond</keyword>
<keyword evidence="3 10" id="KW-0645">Protease</keyword>
<comment type="subcellular location">
    <subcellularLocation>
        <location evidence="1">Secreted</location>
        <location evidence="1">Extracellular space</location>
    </subcellularLocation>
</comment>
<dbReference type="FunFam" id="2.40.10.10:FF:000003">
    <property type="entry name" value="Transmembrane serine protease 3"/>
    <property type="match status" value="1"/>
</dbReference>
<evidence type="ECO:0000256" key="4">
    <source>
        <dbReference type="ARBA" id="ARBA00022729"/>
    </source>
</evidence>
<feature type="signal peptide" evidence="11">
    <location>
        <begin position="1"/>
        <end position="20"/>
    </location>
</feature>
<dbReference type="InterPro" id="IPR050127">
    <property type="entry name" value="Serine_Proteases_S1"/>
</dbReference>
<evidence type="ECO:0000256" key="9">
    <source>
        <dbReference type="ARBA" id="ARBA00038868"/>
    </source>
</evidence>
<evidence type="ECO:0000256" key="5">
    <source>
        <dbReference type="ARBA" id="ARBA00022801"/>
    </source>
</evidence>
<keyword evidence="14" id="KW-1185">Reference proteome</keyword>
<sequence length="329" mass="36080">MKLLVIVALLAALSVDVAFSRKKSWSRKNLSTKSKETTKGSTPTAKPLTAVDTGSFVVQMHFQLNDVSGVPSSMLTDSSSIESQPWIAAIFLRNGKRFNCGGSLISPCWVVTAAHCFPDGNETNIEQLSVYLGKTNIKEEDAEKEQRFTVEKLIIHQEYKDGNFNHDIALLKIRNKNGECATKSASARTVCLPPLHTQLPAGFQCSIAGFGMERHMAWHFSNNLKQTNVKLISQADCKSESYYGDLITKNMFCAGSPDWSTDACSGDSGGPLVCEVSGRMFLFGVVSWGDGCARKNKPGVYTQVTNYNEWIAENAGLSKFTSGLMYPMK</sequence>
<keyword evidence="13" id="KW-0418">Kinase</keyword>
<accession>A0A4U5VF21</accession>
<evidence type="ECO:0000256" key="7">
    <source>
        <dbReference type="ARBA" id="ARBA00023157"/>
    </source>
</evidence>
<feature type="chain" id="PRO_5020293552" description="trypsin" evidence="11">
    <location>
        <begin position="21"/>
        <end position="329"/>
    </location>
</feature>
<evidence type="ECO:0000256" key="6">
    <source>
        <dbReference type="ARBA" id="ARBA00022825"/>
    </source>
</evidence>
<dbReference type="Pfam" id="PF00089">
    <property type="entry name" value="Trypsin"/>
    <property type="match status" value="1"/>
</dbReference>
<dbReference type="SUPFAM" id="SSF50494">
    <property type="entry name" value="Trypsin-like serine proteases"/>
    <property type="match status" value="1"/>
</dbReference>
<keyword evidence="13" id="KW-0808">Transferase</keyword>
<dbReference type="Proteomes" id="UP000298787">
    <property type="component" value="Chromosome 17"/>
</dbReference>
<dbReference type="PROSITE" id="PS00134">
    <property type="entry name" value="TRYPSIN_HIS"/>
    <property type="match status" value="1"/>
</dbReference>